<keyword evidence="2" id="KW-0732">Signal</keyword>
<dbReference type="EMBL" id="JAANOU010000001">
    <property type="protein sequence ID" value="NIH80234.1"/>
    <property type="molecule type" value="Genomic_DNA"/>
</dbReference>
<name>A0ABX0SX58_9PSEU</name>
<evidence type="ECO:0000256" key="1">
    <source>
        <dbReference type="SAM" id="Phobius"/>
    </source>
</evidence>
<protein>
    <submittedName>
        <fullName evidence="3">FtsH-binding integral membrane protein</fullName>
    </submittedName>
</protein>
<reference evidence="3 4" key="1">
    <citation type="submission" date="2020-03" db="EMBL/GenBank/DDBJ databases">
        <title>Sequencing the genomes of 1000 actinobacteria strains.</title>
        <authorList>
            <person name="Klenk H.-P."/>
        </authorList>
    </citation>
    <scope>NUCLEOTIDE SEQUENCE [LARGE SCALE GENOMIC DNA]</scope>
    <source>
        <strain evidence="3 4">DSM 45668</strain>
    </source>
</reference>
<feature type="transmembrane region" description="Helical" evidence="1">
    <location>
        <begin position="35"/>
        <end position="57"/>
    </location>
</feature>
<feature type="chain" id="PRO_5046560936" evidence="2">
    <location>
        <begin position="26"/>
        <end position="122"/>
    </location>
</feature>
<comment type="caution">
    <text evidence="3">The sequence shown here is derived from an EMBL/GenBank/DDBJ whole genome shotgun (WGS) entry which is preliminary data.</text>
</comment>
<keyword evidence="1" id="KW-0472">Membrane</keyword>
<keyword evidence="1" id="KW-1133">Transmembrane helix</keyword>
<accession>A0ABX0SX58</accession>
<evidence type="ECO:0000256" key="2">
    <source>
        <dbReference type="SAM" id="SignalP"/>
    </source>
</evidence>
<keyword evidence="4" id="KW-1185">Reference proteome</keyword>
<keyword evidence="1" id="KW-0812">Transmembrane</keyword>
<feature type="transmembrane region" description="Helical" evidence="1">
    <location>
        <begin position="64"/>
        <end position="83"/>
    </location>
</feature>
<evidence type="ECO:0000313" key="3">
    <source>
        <dbReference type="EMBL" id="NIH80234.1"/>
    </source>
</evidence>
<sequence>MNRHVTFTTGLVLCALLGLADLAGAAGLGRDGAPPVAVVVIGAVLGLVTLVAVAPAWRRVRGGVITVVVSRAVAGLLAIPAFFVDAPGWARLLAAITLVLTVAGVGLLAGAGRDRVPAGMPR</sequence>
<gene>
    <name evidence="3" type="ORF">FHX46_002764</name>
</gene>
<organism evidence="3 4">
    <name type="scientific">Amycolatopsis viridis</name>
    <dbReference type="NCBI Taxonomy" id="185678"/>
    <lineage>
        <taxon>Bacteria</taxon>
        <taxon>Bacillati</taxon>
        <taxon>Actinomycetota</taxon>
        <taxon>Actinomycetes</taxon>
        <taxon>Pseudonocardiales</taxon>
        <taxon>Pseudonocardiaceae</taxon>
        <taxon>Amycolatopsis</taxon>
    </lineage>
</organism>
<dbReference type="Proteomes" id="UP000754495">
    <property type="component" value="Unassembled WGS sequence"/>
</dbReference>
<dbReference type="RefSeq" id="WP_167114142.1">
    <property type="nucleotide sequence ID" value="NZ_JAANOU010000001.1"/>
</dbReference>
<evidence type="ECO:0000313" key="4">
    <source>
        <dbReference type="Proteomes" id="UP000754495"/>
    </source>
</evidence>
<proteinExistence type="predicted"/>
<feature type="transmembrane region" description="Helical" evidence="1">
    <location>
        <begin position="89"/>
        <end position="112"/>
    </location>
</feature>
<feature type="signal peptide" evidence="2">
    <location>
        <begin position="1"/>
        <end position="25"/>
    </location>
</feature>